<evidence type="ECO:0000313" key="2">
    <source>
        <dbReference type="Proteomes" id="UP000076154"/>
    </source>
</evidence>
<dbReference type="AlphaFoldDB" id="A0A369JQ48"/>
<dbReference type="Proteomes" id="UP000076154">
    <property type="component" value="Unassembled WGS sequence"/>
</dbReference>
<dbReference type="EMBL" id="LUEZ02000044">
    <property type="protein sequence ID" value="RDB24389.1"/>
    <property type="molecule type" value="Genomic_DNA"/>
</dbReference>
<organism evidence="1 2">
    <name type="scientific">Hypsizygus marmoreus</name>
    <name type="common">White beech mushroom</name>
    <name type="synonym">Agaricus marmoreus</name>
    <dbReference type="NCBI Taxonomy" id="39966"/>
    <lineage>
        <taxon>Eukaryota</taxon>
        <taxon>Fungi</taxon>
        <taxon>Dikarya</taxon>
        <taxon>Basidiomycota</taxon>
        <taxon>Agaricomycotina</taxon>
        <taxon>Agaricomycetes</taxon>
        <taxon>Agaricomycetidae</taxon>
        <taxon>Agaricales</taxon>
        <taxon>Tricholomatineae</taxon>
        <taxon>Lyophyllaceae</taxon>
        <taxon>Hypsizygus</taxon>
    </lineage>
</organism>
<feature type="non-terminal residue" evidence="1">
    <location>
        <position position="54"/>
    </location>
</feature>
<proteinExistence type="predicted"/>
<accession>A0A369JQ48</accession>
<reference evidence="1" key="1">
    <citation type="submission" date="2018-04" db="EMBL/GenBank/DDBJ databases">
        <title>Whole genome sequencing of Hypsizygus marmoreus.</title>
        <authorList>
            <person name="Choi I.-G."/>
            <person name="Min B."/>
            <person name="Kim J.-G."/>
            <person name="Kim S."/>
            <person name="Oh Y.-L."/>
            <person name="Kong W.-S."/>
            <person name="Park H."/>
            <person name="Jeong J."/>
            <person name="Song E.-S."/>
        </authorList>
    </citation>
    <scope>NUCLEOTIDE SEQUENCE [LARGE SCALE GENOMIC DNA]</scope>
    <source>
        <strain evidence="1">51987-8</strain>
    </source>
</reference>
<gene>
    <name evidence="1" type="ORF">Hypma_008355</name>
</gene>
<dbReference type="InParanoid" id="A0A369JQ48"/>
<keyword evidence="2" id="KW-1185">Reference proteome</keyword>
<name>A0A369JQ48_HYPMA</name>
<sequence length="54" mass="5742">MQKCRFVARLVVTFIQIGCESTDIYGALERLPQDMCSLSTAVPGSTPGGGYCAV</sequence>
<protein>
    <submittedName>
        <fullName evidence="1">Uncharacterized protein</fullName>
    </submittedName>
</protein>
<evidence type="ECO:0000313" key="1">
    <source>
        <dbReference type="EMBL" id="RDB24389.1"/>
    </source>
</evidence>
<comment type="caution">
    <text evidence="1">The sequence shown here is derived from an EMBL/GenBank/DDBJ whole genome shotgun (WGS) entry which is preliminary data.</text>
</comment>